<dbReference type="Proteomes" id="UP000636505">
    <property type="component" value="Unassembled WGS sequence"/>
</dbReference>
<name>A0A8J7DP89_9CYAN</name>
<protein>
    <submittedName>
        <fullName evidence="1">Uncharacterized protein</fullName>
    </submittedName>
</protein>
<keyword evidence="2" id="KW-1185">Reference proteome</keyword>
<comment type="caution">
    <text evidence="1">The sequence shown here is derived from an EMBL/GenBank/DDBJ whole genome shotgun (WGS) entry which is preliminary data.</text>
</comment>
<proteinExistence type="predicted"/>
<evidence type="ECO:0000313" key="1">
    <source>
        <dbReference type="EMBL" id="MBE9079295.1"/>
    </source>
</evidence>
<accession>A0A8J7DP89</accession>
<evidence type="ECO:0000313" key="2">
    <source>
        <dbReference type="Proteomes" id="UP000636505"/>
    </source>
</evidence>
<sequence length="90" mass="9412">MSPSGHRLRPAYWAGRGAGAANGGGVGTLGSDAVGCTTFNGLIDYPHPETKINHFQDPSVVELLLPPILGIGYDDSVFLSVSAEDFIIEP</sequence>
<dbReference type="EMBL" id="JADEXG010000052">
    <property type="protein sequence ID" value="MBE9079295.1"/>
    <property type="molecule type" value="Genomic_DNA"/>
</dbReference>
<organism evidence="1 2">
    <name type="scientific">Vasconcelosia minhoensis LEGE 07310</name>
    <dbReference type="NCBI Taxonomy" id="915328"/>
    <lineage>
        <taxon>Bacteria</taxon>
        <taxon>Bacillati</taxon>
        <taxon>Cyanobacteriota</taxon>
        <taxon>Cyanophyceae</taxon>
        <taxon>Nodosilineales</taxon>
        <taxon>Cymatolegaceae</taxon>
        <taxon>Vasconcelosia</taxon>
        <taxon>Vasconcelosia minhoensis</taxon>
    </lineage>
</organism>
<dbReference type="AlphaFoldDB" id="A0A8J7DP89"/>
<dbReference type="RefSeq" id="WP_193910111.1">
    <property type="nucleotide sequence ID" value="NZ_JADEXG010000052.1"/>
</dbReference>
<gene>
    <name evidence="1" type="ORF">IQ241_18675</name>
</gene>
<reference evidence="1" key="1">
    <citation type="submission" date="2020-10" db="EMBL/GenBank/DDBJ databases">
        <authorList>
            <person name="Castelo-Branco R."/>
            <person name="Eusebio N."/>
            <person name="Adriana R."/>
            <person name="Vieira A."/>
            <person name="Brugerolle De Fraissinette N."/>
            <person name="Rezende De Castro R."/>
            <person name="Schneider M.P."/>
            <person name="Vasconcelos V."/>
            <person name="Leao P.N."/>
        </authorList>
    </citation>
    <scope>NUCLEOTIDE SEQUENCE</scope>
    <source>
        <strain evidence="1">LEGE 07310</strain>
    </source>
</reference>